<dbReference type="OrthoDB" id="10428918at2759"/>
<comment type="caution">
    <text evidence="2">The sequence shown here is derived from an EMBL/GenBank/DDBJ whole genome shotgun (WGS) entry which is preliminary data.</text>
</comment>
<feature type="region of interest" description="Disordered" evidence="1">
    <location>
        <begin position="222"/>
        <end position="304"/>
    </location>
</feature>
<feature type="non-terminal residue" evidence="2">
    <location>
        <position position="1"/>
    </location>
</feature>
<dbReference type="RefSeq" id="XP_046113271.1">
    <property type="nucleotide sequence ID" value="XM_046260702.1"/>
</dbReference>
<dbReference type="GeneID" id="70291605"/>
<keyword evidence="3" id="KW-1185">Reference proteome</keyword>
<protein>
    <submittedName>
        <fullName evidence="2">Uncharacterized protein</fullName>
    </submittedName>
</protein>
<evidence type="ECO:0000313" key="2">
    <source>
        <dbReference type="EMBL" id="KAG9249345.1"/>
    </source>
</evidence>
<feature type="compositionally biased region" description="Polar residues" evidence="1">
    <location>
        <begin position="39"/>
        <end position="48"/>
    </location>
</feature>
<reference evidence="2" key="1">
    <citation type="journal article" date="2021" name="IMA Fungus">
        <title>Genomic characterization of three marine fungi, including Emericellopsis atlantica sp. nov. with signatures of a generalist lifestyle and marine biomass degradation.</title>
        <authorList>
            <person name="Hagestad O.C."/>
            <person name="Hou L."/>
            <person name="Andersen J.H."/>
            <person name="Hansen E.H."/>
            <person name="Altermark B."/>
            <person name="Li C."/>
            <person name="Kuhnert E."/>
            <person name="Cox R.J."/>
            <person name="Crous P.W."/>
            <person name="Spatafora J.W."/>
            <person name="Lail K."/>
            <person name="Amirebrahimi M."/>
            <person name="Lipzen A."/>
            <person name="Pangilinan J."/>
            <person name="Andreopoulos W."/>
            <person name="Hayes R.D."/>
            <person name="Ng V."/>
            <person name="Grigoriev I.V."/>
            <person name="Jackson S.A."/>
            <person name="Sutton T.D.S."/>
            <person name="Dobson A.D.W."/>
            <person name="Rama T."/>
        </authorList>
    </citation>
    <scope>NUCLEOTIDE SEQUENCE</scope>
    <source>
        <strain evidence="2">TS7</strain>
    </source>
</reference>
<dbReference type="AlphaFoldDB" id="A0A9P8CJX2"/>
<organism evidence="2 3">
    <name type="scientific">Emericellopsis atlantica</name>
    <dbReference type="NCBI Taxonomy" id="2614577"/>
    <lineage>
        <taxon>Eukaryota</taxon>
        <taxon>Fungi</taxon>
        <taxon>Dikarya</taxon>
        <taxon>Ascomycota</taxon>
        <taxon>Pezizomycotina</taxon>
        <taxon>Sordariomycetes</taxon>
        <taxon>Hypocreomycetidae</taxon>
        <taxon>Hypocreales</taxon>
        <taxon>Bionectriaceae</taxon>
        <taxon>Emericellopsis</taxon>
    </lineage>
</organism>
<feature type="region of interest" description="Disordered" evidence="1">
    <location>
        <begin position="1"/>
        <end position="48"/>
    </location>
</feature>
<dbReference type="Proteomes" id="UP000887229">
    <property type="component" value="Unassembled WGS sequence"/>
</dbReference>
<dbReference type="EMBL" id="MU251348">
    <property type="protein sequence ID" value="KAG9249345.1"/>
    <property type="molecule type" value="Genomic_DNA"/>
</dbReference>
<feature type="compositionally biased region" description="Low complexity" evidence="1">
    <location>
        <begin position="245"/>
        <end position="260"/>
    </location>
</feature>
<name>A0A9P8CJX2_9HYPO</name>
<gene>
    <name evidence="2" type="ORF">F5Z01DRAFT_56733</name>
</gene>
<sequence>GPAPYNGSRDSGSHNLGSTSQLSTATRPVEFPGDKEPHLNQNQPGEEWQTVGQASHTVMPLLEGDWLSTPSDDRIVGELSRFPLASSFRSEETSSQLHTTCIPFPECLGTVFTPTTRNDALLEGYSSSFHTNGTDQSGMFFGAQSLEEQLQALCRTDPGQHESFLECTTPVSPCQQHGTSKPILSGLEGATGGCPSDSYAQPTMPWEPMTLLSEANLLTSAAPDTCCPADPTVVPPDPEADLANTAVPTTETGDTETASTCVSADAEERDNLSQPRQGDTGADFSATETATKRKRPSDRDDPFPKRRKVLFEAVEVKLTVDAPSYLLGADHCSWVHETTGKSSVVAFNDLQETSRVKVRVLDVQSDRKGQTIWLQPDNGMRQWKWRGTGEGGRSLGVAKVTLSCLVQTPGRGPFEGTYLS</sequence>
<evidence type="ECO:0000313" key="3">
    <source>
        <dbReference type="Proteomes" id="UP000887229"/>
    </source>
</evidence>
<accession>A0A9P8CJX2</accession>
<proteinExistence type="predicted"/>
<evidence type="ECO:0000256" key="1">
    <source>
        <dbReference type="SAM" id="MobiDB-lite"/>
    </source>
</evidence>
<feature type="compositionally biased region" description="Polar residues" evidence="1">
    <location>
        <begin position="8"/>
        <end position="26"/>
    </location>
</feature>